<evidence type="ECO:0000256" key="4">
    <source>
        <dbReference type="SAM" id="MobiDB-lite"/>
    </source>
</evidence>
<keyword evidence="3" id="KW-0175">Coiled coil</keyword>
<feature type="region of interest" description="Disordered" evidence="4">
    <location>
        <begin position="230"/>
        <end position="266"/>
    </location>
</feature>
<feature type="coiled-coil region" evidence="3">
    <location>
        <begin position="402"/>
        <end position="436"/>
    </location>
</feature>
<dbReference type="Pfam" id="PF15458">
    <property type="entry name" value="NTR2"/>
    <property type="match status" value="1"/>
</dbReference>
<proteinExistence type="predicted"/>
<dbReference type="InterPro" id="IPR028211">
    <property type="entry name" value="Ntr2"/>
</dbReference>
<feature type="compositionally biased region" description="Polar residues" evidence="4">
    <location>
        <begin position="52"/>
        <end position="64"/>
    </location>
</feature>
<evidence type="ECO:0000313" key="5">
    <source>
        <dbReference type="EMBL" id="KAK9769513.1"/>
    </source>
</evidence>
<evidence type="ECO:0000256" key="1">
    <source>
        <dbReference type="ARBA" id="ARBA00004123"/>
    </source>
</evidence>
<keyword evidence="6" id="KW-1185">Reference proteome</keyword>
<gene>
    <name evidence="5" type="ORF">SCAR479_13824</name>
</gene>
<reference evidence="5 6" key="1">
    <citation type="submission" date="2024-02" db="EMBL/GenBank/DDBJ databases">
        <title>First draft genome assembly of two strains of Seiridium cardinale.</title>
        <authorList>
            <person name="Emiliani G."/>
            <person name="Scali E."/>
        </authorList>
    </citation>
    <scope>NUCLEOTIDE SEQUENCE [LARGE SCALE GENOMIC DNA]</scope>
    <source>
        <strain evidence="5 6">BM-138-000479</strain>
    </source>
</reference>
<evidence type="ECO:0000256" key="2">
    <source>
        <dbReference type="ARBA" id="ARBA00023242"/>
    </source>
</evidence>
<feature type="region of interest" description="Disordered" evidence="4">
    <location>
        <begin position="1"/>
        <end position="142"/>
    </location>
</feature>
<evidence type="ECO:0000256" key="3">
    <source>
        <dbReference type="SAM" id="Coils"/>
    </source>
</evidence>
<organism evidence="5 6">
    <name type="scientific">Seiridium cardinale</name>
    <dbReference type="NCBI Taxonomy" id="138064"/>
    <lineage>
        <taxon>Eukaryota</taxon>
        <taxon>Fungi</taxon>
        <taxon>Dikarya</taxon>
        <taxon>Ascomycota</taxon>
        <taxon>Pezizomycotina</taxon>
        <taxon>Sordariomycetes</taxon>
        <taxon>Xylariomycetidae</taxon>
        <taxon>Amphisphaeriales</taxon>
        <taxon>Sporocadaceae</taxon>
        <taxon>Seiridium</taxon>
    </lineage>
</organism>
<feature type="region of interest" description="Disordered" evidence="4">
    <location>
        <begin position="476"/>
        <end position="509"/>
    </location>
</feature>
<feature type="compositionally biased region" description="Low complexity" evidence="4">
    <location>
        <begin position="25"/>
        <end position="35"/>
    </location>
</feature>
<dbReference type="PANTHER" id="PTHR12214:SF0">
    <property type="entry name" value="LD29489P"/>
    <property type="match status" value="1"/>
</dbReference>
<dbReference type="EMBL" id="JARVKM010000121">
    <property type="protein sequence ID" value="KAK9769513.1"/>
    <property type="molecule type" value="Genomic_DNA"/>
</dbReference>
<comment type="subcellular location">
    <subcellularLocation>
        <location evidence="1">Nucleus</location>
    </subcellularLocation>
</comment>
<protein>
    <submittedName>
        <fullName evidence="5">Nineteen complex-related protein 2-domain-containing protein</fullName>
    </submittedName>
</protein>
<name>A0ABR2X6W6_9PEZI</name>
<dbReference type="InterPro" id="IPR012890">
    <property type="entry name" value="GCFC2-like"/>
</dbReference>
<sequence>MSSFGGKRKARKITVQDDEDDGDSSRSTTPPSVTSDFDQGPALQPTFKSRPLKQSSLRKATNISDEGEGHQKASTEDEEDGGAPLVVRPLLGSRTGSSKVKKRAPGSKLSFGATAQSTGDDDDDAMVLGGDQPAAGPKKSNLVALTVEKAARRKGLTKNNRVLLRPEDEDEERPRYSKEYLSELQSATPNTPANIESLHITEDDVEMSLDPSELEGATVVDTSTTLAGGQRSAILTEAEIQEKKERRSRRAQEAGADDFISLSDDDRGVGDSYLSVLAKRQPAALSQKKEKRLVADDNLDEDDSFFVEDGGLSLGDRAEREARKKKRADMASMIASAEGVEDDDTSDDSEAERRAAYEAAQTKAGMDGLAEEREQQKRRLARNGTGQAPPKVTPLPDLSVKISEYKAKMAQKLAEIQGARAEIDRIKRERDEIDRREPELQQLLNEAGERYRSLMGGNVSAAETGDTNGSVAAAKSLLDRSRNTDTPGRGLESMGTTPLRTVDRIEEDA</sequence>
<evidence type="ECO:0000313" key="6">
    <source>
        <dbReference type="Proteomes" id="UP001465668"/>
    </source>
</evidence>
<feature type="compositionally biased region" description="Acidic residues" evidence="4">
    <location>
        <begin position="297"/>
        <end position="306"/>
    </location>
</feature>
<dbReference type="Proteomes" id="UP001465668">
    <property type="component" value="Unassembled WGS sequence"/>
</dbReference>
<accession>A0ABR2X6W6</accession>
<feature type="compositionally biased region" description="Acidic residues" evidence="4">
    <location>
        <begin position="339"/>
        <end position="350"/>
    </location>
</feature>
<dbReference type="PANTHER" id="PTHR12214">
    <property type="entry name" value="GC-RICH SEQUENCE DNA-BINDING FACTOR"/>
    <property type="match status" value="1"/>
</dbReference>
<keyword evidence="2" id="KW-0539">Nucleus</keyword>
<comment type="caution">
    <text evidence="5">The sequence shown here is derived from an EMBL/GenBank/DDBJ whole genome shotgun (WGS) entry which is preliminary data.</text>
</comment>
<feature type="region of interest" description="Disordered" evidence="4">
    <location>
        <begin position="285"/>
        <end position="397"/>
    </location>
</feature>
<feature type="compositionally biased region" description="Basic residues" evidence="4">
    <location>
        <begin position="1"/>
        <end position="12"/>
    </location>
</feature>